<dbReference type="Pfam" id="PF12796">
    <property type="entry name" value="Ank_2"/>
    <property type="match status" value="2"/>
</dbReference>
<keyword evidence="5" id="KW-0677">Repeat</keyword>
<evidence type="ECO:0000259" key="12">
    <source>
        <dbReference type="PROSITE" id="PS50002"/>
    </source>
</evidence>
<feature type="region of interest" description="Disordered" evidence="11">
    <location>
        <begin position="1659"/>
        <end position="1827"/>
    </location>
</feature>
<feature type="repeat" description="ANK" evidence="9">
    <location>
        <begin position="325"/>
        <end position="357"/>
    </location>
</feature>
<dbReference type="InterPro" id="IPR036034">
    <property type="entry name" value="PDZ_sf"/>
</dbReference>
<feature type="compositionally biased region" description="Polar residues" evidence="11">
    <location>
        <begin position="576"/>
        <end position="592"/>
    </location>
</feature>
<reference evidence="16 17" key="1">
    <citation type="submission" date="2025-04" db="UniProtKB">
        <authorList>
            <consortium name="RefSeq"/>
        </authorList>
    </citation>
    <scope>IDENTIFICATION</scope>
    <source>
        <tissue evidence="16 17">Sperm</tissue>
    </source>
</reference>
<evidence type="ECO:0000256" key="10">
    <source>
        <dbReference type="PROSITE-ProRule" id="PRU00192"/>
    </source>
</evidence>
<feature type="compositionally biased region" description="Pro residues" evidence="11">
    <location>
        <begin position="1009"/>
        <end position="1022"/>
    </location>
</feature>
<feature type="compositionally biased region" description="Pro residues" evidence="11">
    <location>
        <begin position="1364"/>
        <end position="1377"/>
    </location>
</feature>
<evidence type="ECO:0000256" key="7">
    <source>
        <dbReference type="ARBA" id="ARBA00023043"/>
    </source>
</evidence>
<dbReference type="RefSeq" id="XP_032815624.1">
    <property type="nucleotide sequence ID" value="XM_032959733.1"/>
</dbReference>
<feature type="compositionally biased region" description="Basic residues" evidence="11">
    <location>
        <begin position="1118"/>
        <end position="1129"/>
    </location>
</feature>
<dbReference type="Gene3D" id="2.30.42.10">
    <property type="match status" value="1"/>
</dbReference>
<dbReference type="PROSITE" id="PS50002">
    <property type="entry name" value="SH3"/>
    <property type="match status" value="1"/>
</dbReference>
<comment type="subcellular location">
    <subcellularLocation>
        <location evidence="1">Cytoplasm</location>
    </subcellularLocation>
    <subcellularLocation>
        <location evidence="8">Postsynaptic density</location>
    </subcellularLocation>
</comment>
<dbReference type="SMART" id="SM00228">
    <property type="entry name" value="PDZ"/>
    <property type="match status" value="1"/>
</dbReference>
<feature type="region of interest" description="Disordered" evidence="11">
    <location>
        <begin position="572"/>
        <end position="611"/>
    </location>
</feature>
<dbReference type="Pfam" id="PF07653">
    <property type="entry name" value="SH3_2"/>
    <property type="match status" value="1"/>
</dbReference>
<feature type="compositionally biased region" description="Gly residues" evidence="11">
    <location>
        <begin position="1808"/>
        <end position="1824"/>
    </location>
</feature>
<dbReference type="InterPro" id="IPR013761">
    <property type="entry name" value="SAM/pointed_sf"/>
</dbReference>
<dbReference type="GO" id="GO:0030160">
    <property type="term" value="F:synaptic receptor adaptor activity"/>
    <property type="evidence" value="ECO:0007669"/>
    <property type="project" value="TreeGrafter"/>
</dbReference>
<dbReference type="SUPFAM" id="SSF50156">
    <property type="entry name" value="PDZ domain-like"/>
    <property type="match status" value="1"/>
</dbReference>
<feature type="compositionally biased region" description="Basic and acidic residues" evidence="11">
    <location>
        <begin position="1097"/>
        <end position="1116"/>
    </location>
</feature>
<dbReference type="SUPFAM" id="SSF48403">
    <property type="entry name" value="Ankyrin repeat"/>
    <property type="match status" value="1"/>
</dbReference>
<feature type="region of interest" description="Disordered" evidence="11">
    <location>
        <begin position="459"/>
        <end position="554"/>
    </location>
</feature>
<evidence type="ECO:0000259" key="13">
    <source>
        <dbReference type="PROSITE" id="PS50105"/>
    </source>
</evidence>
<feature type="repeat" description="ANK" evidence="9">
    <location>
        <begin position="292"/>
        <end position="324"/>
    </location>
</feature>
<dbReference type="SUPFAM" id="SSF47769">
    <property type="entry name" value="SAM/Pointed domain"/>
    <property type="match status" value="1"/>
</dbReference>
<dbReference type="CDD" id="cd09506">
    <property type="entry name" value="SAM_Shank1_2_3"/>
    <property type="match status" value="1"/>
</dbReference>
<keyword evidence="4" id="KW-0597">Phosphoprotein</keyword>
<dbReference type="SMART" id="SM00454">
    <property type="entry name" value="SAM"/>
    <property type="match status" value="1"/>
</dbReference>
<dbReference type="GO" id="GO:0005737">
    <property type="term" value="C:cytoplasm"/>
    <property type="evidence" value="ECO:0007669"/>
    <property type="project" value="UniProtKB-SubCell"/>
</dbReference>
<dbReference type="Gene3D" id="1.10.150.50">
    <property type="entry name" value="Transcription Factor, Ets-1"/>
    <property type="match status" value="1"/>
</dbReference>
<protein>
    <submittedName>
        <fullName evidence="16 17">SH3 and multiple ankyrin repeat domains protein 3-like isoform X1</fullName>
    </submittedName>
</protein>
<dbReference type="PROSITE" id="PS50297">
    <property type="entry name" value="ANK_REP_REGION"/>
    <property type="match status" value="2"/>
</dbReference>
<gene>
    <name evidence="16 17 18" type="primary">LOC116945424</name>
</gene>
<evidence type="ECO:0000256" key="8">
    <source>
        <dbReference type="ARBA" id="ARBA00034105"/>
    </source>
</evidence>
<dbReference type="InterPro" id="IPR036770">
    <property type="entry name" value="Ankyrin_rpt-contain_sf"/>
</dbReference>
<evidence type="ECO:0000256" key="1">
    <source>
        <dbReference type="ARBA" id="ARBA00004496"/>
    </source>
</evidence>
<evidence type="ECO:0000256" key="11">
    <source>
        <dbReference type="SAM" id="MobiDB-lite"/>
    </source>
</evidence>
<evidence type="ECO:0000256" key="2">
    <source>
        <dbReference type="ARBA" id="ARBA00022443"/>
    </source>
</evidence>
<feature type="region of interest" description="Disordered" evidence="11">
    <location>
        <begin position="1"/>
        <end position="47"/>
    </location>
</feature>
<keyword evidence="7 9" id="KW-0040">ANK repeat</keyword>
<dbReference type="GO" id="GO:0014069">
    <property type="term" value="C:postsynaptic density"/>
    <property type="evidence" value="ECO:0007669"/>
    <property type="project" value="UniProtKB-SubCell"/>
</dbReference>
<evidence type="ECO:0000256" key="3">
    <source>
        <dbReference type="ARBA" id="ARBA00022490"/>
    </source>
</evidence>
<dbReference type="FunFam" id="1.25.40.20:FF:000048">
    <property type="entry name" value="SH3 and multiple ankyrin repeat domains protein 3"/>
    <property type="match status" value="1"/>
</dbReference>
<keyword evidence="3" id="KW-0963">Cytoplasm</keyword>
<dbReference type="GO" id="GO:0035255">
    <property type="term" value="F:ionotropic glutamate receptor binding"/>
    <property type="evidence" value="ECO:0007669"/>
    <property type="project" value="TreeGrafter"/>
</dbReference>
<dbReference type="FunFam" id="2.30.42.10:FF:000018">
    <property type="entry name" value="SH3 and multiple ankyrin repeat domains protein 2"/>
    <property type="match status" value="1"/>
</dbReference>
<feature type="region of interest" description="Disordered" evidence="11">
    <location>
        <begin position="946"/>
        <end position="979"/>
    </location>
</feature>
<dbReference type="InterPro" id="IPR036028">
    <property type="entry name" value="SH3-like_dom_sf"/>
</dbReference>
<dbReference type="RefSeq" id="XP_032815625.1">
    <property type="nucleotide sequence ID" value="XM_032959734.1"/>
</dbReference>
<evidence type="ECO:0000256" key="9">
    <source>
        <dbReference type="PROSITE-ProRule" id="PRU00023"/>
    </source>
</evidence>
<dbReference type="GO" id="GO:0043197">
    <property type="term" value="C:dendritic spine"/>
    <property type="evidence" value="ECO:0007669"/>
    <property type="project" value="TreeGrafter"/>
</dbReference>
<dbReference type="Gene3D" id="3.10.20.90">
    <property type="entry name" value="Phosphatidylinositol 3-kinase Catalytic Subunit, Chain A, domain 1"/>
    <property type="match status" value="1"/>
</dbReference>
<dbReference type="Pfam" id="PF17820">
    <property type="entry name" value="PDZ_6"/>
    <property type="match status" value="1"/>
</dbReference>
<feature type="domain" description="PDZ" evidence="14">
    <location>
        <begin position="747"/>
        <end position="841"/>
    </location>
</feature>
<feature type="compositionally biased region" description="Low complexity" evidence="11">
    <location>
        <begin position="1781"/>
        <end position="1805"/>
    </location>
</feature>
<evidence type="ECO:0000256" key="5">
    <source>
        <dbReference type="ARBA" id="ARBA00022737"/>
    </source>
</evidence>
<dbReference type="SUPFAM" id="SSF50044">
    <property type="entry name" value="SH3-domain"/>
    <property type="match status" value="1"/>
</dbReference>
<dbReference type="InterPro" id="IPR041489">
    <property type="entry name" value="PDZ_6"/>
</dbReference>
<dbReference type="FunFam" id="2.30.30.40:FF:000025">
    <property type="entry name" value="SH3 and multiple ankyrin repeat domains protein 2"/>
    <property type="match status" value="1"/>
</dbReference>
<dbReference type="GO" id="GO:0045211">
    <property type="term" value="C:postsynaptic membrane"/>
    <property type="evidence" value="ECO:0007669"/>
    <property type="project" value="TreeGrafter"/>
</dbReference>
<dbReference type="PROSITE" id="PS50105">
    <property type="entry name" value="SAM_DOMAIN"/>
    <property type="match status" value="1"/>
</dbReference>
<evidence type="ECO:0000256" key="6">
    <source>
        <dbReference type="ARBA" id="ARBA00023018"/>
    </source>
</evidence>
<feature type="compositionally biased region" description="Low complexity" evidence="11">
    <location>
        <begin position="1481"/>
        <end position="1499"/>
    </location>
</feature>
<dbReference type="PROSITE" id="PS50088">
    <property type="entry name" value="ANK_REPEAT"/>
    <property type="match status" value="3"/>
</dbReference>
<evidence type="ECO:0000313" key="18">
    <source>
        <dbReference type="RefSeq" id="XP_032815626.1"/>
    </source>
</evidence>
<feature type="domain" description="SAM" evidence="13">
    <location>
        <begin position="1834"/>
        <end position="1897"/>
    </location>
</feature>
<dbReference type="PANTHER" id="PTHR24135:SF28">
    <property type="entry name" value="LD13733P"/>
    <property type="match status" value="1"/>
</dbReference>
<evidence type="ECO:0000313" key="15">
    <source>
        <dbReference type="Proteomes" id="UP001318040"/>
    </source>
</evidence>
<dbReference type="SMART" id="SM00326">
    <property type="entry name" value="SH3"/>
    <property type="match status" value="1"/>
</dbReference>
<organism evidence="15 17">
    <name type="scientific">Petromyzon marinus</name>
    <name type="common">Sea lamprey</name>
    <dbReference type="NCBI Taxonomy" id="7757"/>
    <lineage>
        <taxon>Eukaryota</taxon>
        <taxon>Metazoa</taxon>
        <taxon>Chordata</taxon>
        <taxon>Craniata</taxon>
        <taxon>Vertebrata</taxon>
        <taxon>Cyclostomata</taxon>
        <taxon>Hyperoartia</taxon>
        <taxon>Petromyzontiformes</taxon>
        <taxon>Petromyzontidae</taxon>
        <taxon>Petromyzon</taxon>
    </lineage>
</organism>
<sequence>MDLQQNAESEYSEASETDSSRGEDPEGGYDSGASTRPAGRPSGHLEDVQQNTMVVRVGIPDLQQTKCLRFNPNATVWVAKQRILCTLNQSLKDVLNYGLFQPAYNGREGKFLDEERLLRDYPQPIHSGVPYIEFRYKKKIYKTLVNEKQLAKLHAKVNLRRFMDYIRQLSVEKVFKMLDRGLDPNFQDSDTGESPLTMSAQLTSGSDMIVTLRNGGAHLDYRARDGMTALHKAARVWNYITLRTLLDLGASADYKDNRGLTPLYHTAVVGGDPRCCELLLQDHATIGCEDENGWHEIHQACRYGNVQHLEHLLFYGADTRVQNASGNTALHVCALYNQESCARVLLFRGAKKDVRNYNSQTPFQVAIVAGNFELAELIKNHKETDTVPFQETPAYTNRRRHFATSAAAAAAASAAAVPGSAAHCRSLARAESENNLLSSSIRRGTAGLCVMTIAAGRAGNGAGGTRGSAGANCGAGAQRADQWSGPARSPALAVRGLPPQFLSQLGGSSEGSARSAGSSPRSRSRSPSLHRVAEEEEAALGADKTEPPCSAPPVGVAAGWTGGAAAAAAASAAAANHQQQQQRLTSVSTQPKPVQKPAPKHRKVHRSASLAGKDHLPIVSQAMSQAQPFTLMAPPPGRGGPKHRLYSAVPGRTFVVVRSHQPQGEGEISLSRGERVKVLSIGQGGFWEGSVKGRVGWFPADCVEEIKLRNDSVQETREEKARRLFRHYTVGSYDSIDTSDYLVEEKSVVLQKKESEGFGFILRGAKADVPIEEFTPTPAFPALQYLEAVDDGGVAAQAGLKTGDFLIEVNGENVVKCGHRQVVGLIRHGGNQLGMKVVSVSRRLEPEDGVRKKAPPPPPKRAPATALSQRSKSMTAEMEELVDQAATRIKPPEKLDEILANADKPLGDAAAQADSRAATVKQRPTSRHFMHEELKSLFERQAIPVATPSVPGTPKKLPVSHSTGMYKAPADTQENGKYTEPPMKFAYSMQELNDYHENDLGDVVDMAEIPPPPSMAPPPLPPADYGDASDASGDDDDDQPPPPPPSYAPPAPPNPPSPILPAFGAAHSTFRPNGETAAAAAAGGHLAPSNGAARGAVPRDREPASPGDGDKADGAHARAPKKPLRRKGTLIKQGNVESSPEKAAAAAAAALASAGPGASAPGAIPSIVIKEPSTSSSGDASLTSSVEYEGPSAEAGDAGGGGDARGPFAAAIAGAVRDRERRLEEKRKSMAAPAPTGRGGEAAGGAEEPPSPLLTVPPPAGPTALSESPRADMAPGREAAGGVHPLSGEALQPTSPMALILAARQRAMNRQSSRRPSDRSSRSEVDGSVTGDSPSSAAAAAAAVRVANGERESEDEASNLRPPSAIPPLPPNPPPDGAPAAAAAGAGAATPGHAIQKAQSVEGEDDFVFSDPLPPPLQFCNSFESSDEQMGDQVLEKIKLRSTKPNDPERRNTRTVKPAASMSPYERILASMMQMPMRGTAAAAGAASHSDSVDASADSGLEEMDSRSSSETTSIVSTASNVSTVSSEGGEAADGHKEHHQQRQQHARSQIANKPARFTMNNVSSPPPFSGPPQRQNSKGPSTPSTPVSPGAPPLAGADGATPKASGFPRRSKLWGEQPSAMGRNGGVVGGSLDTGNAKSNVINELNSKLQQMSVPTRTGSLLGTRSSGPASRPAGPFGATFTVRPKTSQPIMKMPGAAGTTTPTTDDHEASSTVARTPSSPSPNPPSRPDVATPTTPPGAVGNSNLGLAPSQKPGPSPPQTLALNAKAAPHPNPNHGGHVVNSNQVPAAAAAANSSLNSNPVASKTQGGGAADGGGGGGGGGKPFSQKPIGLWSKYDVADWLDSLNLSEHKERFLDNEIEGTHLPNLEKEDFVELGVTRVGHRMNIERALRQLLSR</sequence>
<feature type="compositionally biased region" description="Basic and acidic residues" evidence="11">
    <location>
        <begin position="1315"/>
        <end position="1325"/>
    </location>
</feature>
<feature type="compositionally biased region" description="Low complexity" evidence="11">
    <location>
        <begin position="1378"/>
        <end position="1394"/>
    </location>
</feature>
<feature type="compositionally biased region" description="Low complexity" evidence="11">
    <location>
        <begin position="1205"/>
        <end position="1215"/>
    </location>
</feature>
<feature type="compositionally biased region" description="Polar residues" evidence="11">
    <location>
        <begin position="1659"/>
        <end position="1670"/>
    </location>
</feature>
<evidence type="ECO:0000259" key="14">
    <source>
        <dbReference type="PROSITE" id="PS50106"/>
    </source>
</evidence>
<feature type="compositionally biased region" description="Basic and acidic residues" evidence="11">
    <location>
        <begin position="1216"/>
        <end position="1228"/>
    </location>
</feature>
<feature type="compositionally biased region" description="Pro residues" evidence="11">
    <location>
        <begin position="1249"/>
        <end position="1261"/>
    </location>
</feature>
<dbReference type="CDD" id="cd06746">
    <property type="entry name" value="PDZ_SHANK1_3-like"/>
    <property type="match status" value="1"/>
</dbReference>
<dbReference type="SMART" id="SM00248">
    <property type="entry name" value="ANK"/>
    <property type="match status" value="5"/>
</dbReference>
<dbReference type="InterPro" id="IPR002110">
    <property type="entry name" value="Ankyrin_rpt"/>
</dbReference>
<evidence type="ECO:0000256" key="4">
    <source>
        <dbReference type="ARBA" id="ARBA00022553"/>
    </source>
</evidence>
<dbReference type="InterPro" id="IPR001478">
    <property type="entry name" value="PDZ"/>
</dbReference>
<feature type="compositionally biased region" description="Basic and acidic residues" evidence="11">
    <location>
        <begin position="842"/>
        <end position="851"/>
    </location>
</feature>
<name>A0AAJ7TES9_PETMA</name>
<feature type="region of interest" description="Disordered" evidence="11">
    <location>
        <begin position="1481"/>
        <end position="1639"/>
    </location>
</feature>
<feature type="region of interest" description="Disordered" evidence="11">
    <location>
        <begin position="1004"/>
        <end position="1433"/>
    </location>
</feature>
<dbReference type="FunFam" id="1.10.150.50:FF:000006">
    <property type="entry name" value="SH3 and multiple ankyrin repeat domains protein 2"/>
    <property type="match status" value="1"/>
</dbReference>
<dbReference type="InterPro" id="IPR001452">
    <property type="entry name" value="SH3_domain"/>
</dbReference>
<keyword evidence="15" id="KW-1185">Reference proteome</keyword>
<dbReference type="KEGG" id="pmrn:116945424"/>
<dbReference type="InterPro" id="IPR051569">
    <property type="entry name" value="SHANK"/>
</dbReference>
<feature type="compositionally biased region" description="Low complexity" evidence="11">
    <location>
        <begin position="1173"/>
        <end position="1196"/>
    </location>
</feature>
<dbReference type="PROSITE" id="PS50106">
    <property type="entry name" value="PDZ"/>
    <property type="match status" value="1"/>
</dbReference>
<dbReference type="InterPro" id="IPR001660">
    <property type="entry name" value="SAM"/>
</dbReference>
<feature type="compositionally biased region" description="Low complexity" evidence="11">
    <location>
        <begin position="1696"/>
        <end position="1705"/>
    </location>
</feature>
<feature type="repeat" description="ANK" evidence="9">
    <location>
        <begin position="225"/>
        <end position="257"/>
    </location>
</feature>
<feature type="compositionally biased region" description="Low complexity" evidence="11">
    <location>
        <begin position="1143"/>
        <end position="1166"/>
    </location>
</feature>
<keyword evidence="6" id="KW-0770">Synapse</keyword>
<feature type="compositionally biased region" description="Pro residues" evidence="11">
    <location>
        <begin position="1040"/>
        <end position="1059"/>
    </location>
</feature>
<dbReference type="Gene3D" id="1.25.40.20">
    <property type="entry name" value="Ankyrin repeat-containing domain"/>
    <property type="match status" value="1"/>
</dbReference>
<dbReference type="RefSeq" id="XP_032815626.1">
    <property type="nucleotide sequence ID" value="XM_032959735.1"/>
</dbReference>
<feature type="compositionally biased region" description="Low complexity" evidence="11">
    <location>
        <begin position="506"/>
        <end position="527"/>
    </location>
</feature>
<feature type="region of interest" description="Disordered" evidence="11">
    <location>
        <begin position="842"/>
        <end position="875"/>
    </location>
</feature>
<dbReference type="FunFam" id="3.10.20.90:FF:000029">
    <property type="entry name" value="SH3 and multiple ankyrin repeat domains protein 1"/>
    <property type="match status" value="1"/>
</dbReference>
<dbReference type="PANTHER" id="PTHR24135">
    <property type="entry name" value="SH3 AND MULTIPLE ANKYRIN REPEAT DOMAINS PROTEIN"/>
    <property type="match status" value="1"/>
</dbReference>
<feature type="compositionally biased region" description="Low complexity" evidence="11">
    <location>
        <begin position="1578"/>
        <end position="1603"/>
    </location>
</feature>
<feature type="compositionally biased region" description="Low complexity" evidence="11">
    <location>
        <begin position="1507"/>
        <end position="1527"/>
    </location>
</feature>
<evidence type="ECO:0000313" key="16">
    <source>
        <dbReference type="RefSeq" id="XP_032815624.1"/>
    </source>
</evidence>
<dbReference type="Gene3D" id="2.30.30.40">
    <property type="entry name" value="SH3 Domains"/>
    <property type="match status" value="1"/>
</dbReference>
<feature type="domain" description="SH3" evidence="12">
    <location>
        <begin position="649"/>
        <end position="708"/>
    </location>
</feature>
<accession>A0AAJ7TES9</accession>
<dbReference type="Pfam" id="PF00536">
    <property type="entry name" value="SAM_1"/>
    <property type="match status" value="1"/>
</dbReference>
<keyword evidence="2 10" id="KW-0728">SH3 domain</keyword>
<dbReference type="Proteomes" id="UP001318040">
    <property type="component" value="Chromosome 24"/>
</dbReference>
<evidence type="ECO:0000313" key="17">
    <source>
        <dbReference type="RefSeq" id="XP_032815625.1"/>
    </source>
</evidence>
<proteinExistence type="predicted"/>